<proteinExistence type="predicted"/>
<sequence length="213" mass="23229">HTVNLLEQLEECGPHVLATQGRGLEEVEPLILGKLDGILCGNCSGVGQVSLVADQHDNDRVVRVGPQLLDPPGHVVERCSFGDVVDNHCPECAPVVRACHGPQIHPGFIAPWDKKPINKELKKANLTIYIKSQKPLNKTKTKILSTKQQEPGPPDLIASGYHTNHKSLHQTQNNSFFANLDKSWVFPTAESPITTTLKTYSTLSSSFSSSPSI</sequence>
<dbReference type="EMBL" id="BKCP01008292">
    <property type="protein sequence ID" value="GER48694.1"/>
    <property type="molecule type" value="Genomic_DNA"/>
</dbReference>
<dbReference type="OrthoDB" id="10065837at2759"/>
<dbReference type="Proteomes" id="UP000325081">
    <property type="component" value="Unassembled WGS sequence"/>
</dbReference>
<evidence type="ECO:0000313" key="1">
    <source>
        <dbReference type="EMBL" id="GER48694.1"/>
    </source>
</evidence>
<dbReference type="AlphaFoldDB" id="A0A5A7QTX5"/>
<evidence type="ECO:0000313" key="2">
    <source>
        <dbReference type="Proteomes" id="UP000325081"/>
    </source>
</evidence>
<keyword evidence="1" id="KW-0436">Ligase</keyword>
<comment type="caution">
    <text evidence="1">The sequence shown here is derived from an EMBL/GenBank/DDBJ whole genome shotgun (WGS) entry which is preliminary data.</text>
</comment>
<dbReference type="GO" id="GO:0016874">
    <property type="term" value="F:ligase activity"/>
    <property type="evidence" value="ECO:0007669"/>
    <property type="project" value="UniProtKB-KW"/>
</dbReference>
<accession>A0A5A7QTX5</accession>
<keyword evidence="2" id="KW-1185">Reference proteome</keyword>
<name>A0A5A7QTX5_STRAF</name>
<feature type="non-terminal residue" evidence="1">
    <location>
        <position position="1"/>
    </location>
</feature>
<organism evidence="1 2">
    <name type="scientific">Striga asiatica</name>
    <name type="common">Asiatic witchweed</name>
    <name type="synonym">Buchnera asiatica</name>
    <dbReference type="NCBI Taxonomy" id="4170"/>
    <lineage>
        <taxon>Eukaryota</taxon>
        <taxon>Viridiplantae</taxon>
        <taxon>Streptophyta</taxon>
        <taxon>Embryophyta</taxon>
        <taxon>Tracheophyta</taxon>
        <taxon>Spermatophyta</taxon>
        <taxon>Magnoliopsida</taxon>
        <taxon>eudicotyledons</taxon>
        <taxon>Gunneridae</taxon>
        <taxon>Pentapetalae</taxon>
        <taxon>asterids</taxon>
        <taxon>lamiids</taxon>
        <taxon>Lamiales</taxon>
        <taxon>Orobanchaceae</taxon>
        <taxon>Buchnereae</taxon>
        <taxon>Striga</taxon>
    </lineage>
</organism>
<reference evidence="2" key="1">
    <citation type="journal article" date="2019" name="Curr. Biol.">
        <title>Genome Sequence of Striga asiatica Provides Insight into the Evolution of Plant Parasitism.</title>
        <authorList>
            <person name="Yoshida S."/>
            <person name="Kim S."/>
            <person name="Wafula E.K."/>
            <person name="Tanskanen J."/>
            <person name="Kim Y.M."/>
            <person name="Honaas L."/>
            <person name="Yang Z."/>
            <person name="Spallek T."/>
            <person name="Conn C.E."/>
            <person name="Ichihashi Y."/>
            <person name="Cheong K."/>
            <person name="Cui S."/>
            <person name="Der J.P."/>
            <person name="Gundlach H."/>
            <person name="Jiao Y."/>
            <person name="Hori C."/>
            <person name="Ishida J.K."/>
            <person name="Kasahara H."/>
            <person name="Kiba T."/>
            <person name="Kim M.S."/>
            <person name="Koo N."/>
            <person name="Laohavisit A."/>
            <person name="Lee Y.H."/>
            <person name="Lumba S."/>
            <person name="McCourt P."/>
            <person name="Mortimer J.C."/>
            <person name="Mutuku J.M."/>
            <person name="Nomura T."/>
            <person name="Sasaki-Sekimoto Y."/>
            <person name="Seto Y."/>
            <person name="Wang Y."/>
            <person name="Wakatake T."/>
            <person name="Sakakibara H."/>
            <person name="Demura T."/>
            <person name="Yamaguchi S."/>
            <person name="Yoneyama K."/>
            <person name="Manabe R.I."/>
            <person name="Nelson D.C."/>
            <person name="Schulman A.H."/>
            <person name="Timko M.P."/>
            <person name="dePamphilis C.W."/>
            <person name="Choi D."/>
            <person name="Shirasu K."/>
        </authorList>
    </citation>
    <scope>NUCLEOTIDE SEQUENCE [LARGE SCALE GENOMIC DNA]</scope>
    <source>
        <strain evidence="2">cv. UVA1</strain>
    </source>
</reference>
<feature type="non-terminal residue" evidence="1">
    <location>
        <position position="213"/>
    </location>
</feature>
<protein>
    <submittedName>
        <fullName evidence="1">Serine--tRNA ligase</fullName>
    </submittedName>
</protein>
<gene>
    <name evidence="1" type="ORF">STAS_25868</name>
</gene>